<evidence type="ECO:0000313" key="2">
    <source>
        <dbReference type="EMBL" id="MBI2466105.1"/>
    </source>
</evidence>
<reference evidence="2" key="1">
    <citation type="submission" date="2020-07" db="EMBL/GenBank/DDBJ databases">
        <title>Huge and variable diversity of episymbiotic CPR bacteria and DPANN archaea in groundwater ecosystems.</title>
        <authorList>
            <person name="He C.Y."/>
            <person name="Keren R."/>
            <person name="Whittaker M."/>
            <person name="Farag I.F."/>
            <person name="Doudna J."/>
            <person name="Cate J.H.D."/>
            <person name="Banfield J.F."/>
        </authorList>
    </citation>
    <scope>NUCLEOTIDE SEQUENCE</scope>
    <source>
        <strain evidence="2">NC_groundwater_418_Ag_B-0.1um_45_10</strain>
    </source>
</reference>
<keyword evidence="1" id="KW-1133">Transmembrane helix</keyword>
<dbReference type="EMBL" id="JACPHQ010000035">
    <property type="protein sequence ID" value="MBI2466105.1"/>
    <property type="molecule type" value="Genomic_DNA"/>
</dbReference>
<keyword evidence="1" id="KW-0812">Transmembrane</keyword>
<sequence>MANFVVSVLGICGDRPDRFWNRFWLEENPVMKDFFAGFQEGMKKFGGSISLVVNTAVLFLIYIFGVGLTSIFARIFGKKFLDLEVDSQADSYWHNLNLGREPLDHYYRQF</sequence>
<keyword evidence="1" id="KW-0472">Membrane</keyword>
<accession>A0A931YDY8</accession>
<evidence type="ECO:0000313" key="3">
    <source>
        <dbReference type="Proteomes" id="UP000709672"/>
    </source>
</evidence>
<comment type="caution">
    <text evidence="2">The sequence shown here is derived from an EMBL/GenBank/DDBJ whole genome shotgun (WGS) entry which is preliminary data.</text>
</comment>
<evidence type="ECO:0000256" key="1">
    <source>
        <dbReference type="SAM" id="Phobius"/>
    </source>
</evidence>
<dbReference type="Proteomes" id="UP000709672">
    <property type="component" value="Unassembled WGS sequence"/>
</dbReference>
<organism evidence="2 3">
    <name type="scientific">Candidatus Sungiibacteriota bacterium</name>
    <dbReference type="NCBI Taxonomy" id="2750080"/>
    <lineage>
        <taxon>Bacteria</taxon>
        <taxon>Candidatus Sungiibacteriota</taxon>
    </lineage>
</organism>
<feature type="transmembrane region" description="Helical" evidence="1">
    <location>
        <begin position="51"/>
        <end position="73"/>
    </location>
</feature>
<dbReference type="AlphaFoldDB" id="A0A931YDY8"/>
<protein>
    <submittedName>
        <fullName evidence="2">Uncharacterized protein</fullName>
    </submittedName>
</protein>
<proteinExistence type="predicted"/>
<name>A0A931YDY8_9BACT</name>
<gene>
    <name evidence="2" type="ORF">HYV66_02675</name>
</gene>